<accession>A0A6J5N0Q1</accession>
<evidence type="ECO:0000313" key="2">
    <source>
        <dbReference type="EMBL" id="CAB4151691.1"/>
    </source>
</evidence>
<organism evidence="2">
    <name type="scientific">uncultured Caudovirales phage</name>
    <dbReference type="NCBI Taxonomy" id="2100421"/>
    <lineage>
        <taxon>Viruses</taxon>
        <taxon>Duplodnaviria</taxon>
        <taxon>Heunggongvirae</taxon>
        <taxon>Uroviricota</taxon>
        <taxon>Caudoviricetes</taxon>
        <taxon>Peduoviridae</taxon>
        <taxon>Maltschvirus</taxon>
        <taxon>Maltschvirus maltsch</taxon>
    </lineage>
</organism>
<proteinExistence type="predicted"/>
<name>A0A6J5N0Q1_9CAUD</name>
<reference evidence="2" key="1">
    <citation type="submission" date="2020-04" db="EMBL/GenBank/DDBJ databases">
        <authorList>
            <person name="Chiriac C."/>
            <person name="Salcher M."/>
            <person name="Ghai R."/>
            <person name="Kavagutti S V."/>
        </authorList>
    </citation>
    <scope>NUCLEOTIDE SEQUENCE</scope>
</reference>
<feature type="coiled-coil region" evidence="1">
    <location>
        <begin position="52"/>
        <end position="79"/>
    </location>
</feature>
<protein>
    <submittedName>
        <fullName evidence="2">Uncharacterized protein</fullName>
    </submittedName>
</protein>
<evidence type="ECO:0000256" key="1">
    <source>
        <dbReference type="SAM" id="Coils"/>
    </source>
</evidence>
<sequence length="85" mass="9849">MQDEIDAEVLRLSPPKETAIGVMTQAEMVQLIRKSVTCGAVIGWAHAERFTRERMQRQLDQLEYEMKCIQDRLKDAEMELLAVQK</sequence>
<gene>
    <name evidence="2" type="ORF">UFOVP588_26</name>
</gene>
<dbReference type="EMBL" id="LR796561">
    <property type="protein sequence ID" value="CAB4151691.1"/>
    <property type="molecule type" value="Genomic_DNA"/>
</dbReference>
<keyword evidence="1" id="KW-0175">Coiled coil</keyword>